<dbReference type="FunFam" id="3.20.20.360:FF:000001">
    <property type="entry name" value="Malate synthase"/>
    <property type="match status" value="1"/>
</dbReference>
<organism evidence="12 13">
    <name type="scientific">Ectocarpus siliculosus</name>
    <name type="common">Brown alga</name>
    <name type="synonym">Conferva siliculosa</name>
    <dbReference type="NCBI Taxonomy" id="2880"/>
    <lineage>
        <taxon>Eukaryota</taxon>
        <taxon>Sar</taxon>
        <taxon>Stramenopiles</taxon>
        <taxon>Ochrophyta</taxon>
        <taxon>PX clade</taxon>
        <taxon>Phaeophyceae</taxon>
        <taxon>Ectocarpales</taxon>
        <taxon>Ectocarpaceae</taxon>
        <taxon>Ectocarpus</taxon>
    </lineage>
</organism>
<keyword evidence="12" id="KW-0012">Acyltransferase</keyword>
<dbReference type="InterPro" id="IPR046363">
    <property type="entry name" value="MS_N_TIM-barrel_dom"/>
</dbReference>
<dbReference type="GO" id="GO:0004474">
    <property type="term" value="F:malate synthase activity"/>
    <property type="evidence" value="ECO:0007669"/>
    <property type="project" value="UniProtKB-EC"/>
</dbReference>
<evidence type="ECO:0000256" key="6">
    <source>
        <dbReference type="ARBA" id="ARBA00047918"/>
    </source>
</evidence>
<evidence type="ECO:0000256" key="3">
    <source>
        <dbReference type="ARBA" id="ARBA00022435"/>
    </source>
</evidence>
<feature type="domain" description="Malate synthase C-terminal" evidence="11">
    <location>
        <begin position="408"/>
        <end position="526"/>
    </location>
</feature>
<evidence type="ECO:0000313" key="13">
    <source>
        <dbReference type="Proteomes" id="UP000002630"/>
    </source>
</evidence>
<dbReference type="Pfam" id="PF20656">
    <property type="entry name" value="MS_N"/>
    <property type="match status" value="1"/>
</dbReference>
<dbReference type="OrthoDB" id="186072at2759"/>
<dbReference type="PIRSF" id="PIRSF001363">
    <property type="entry name" value="Malate_synth"/>
    <property type="match status" value="1"/>
</dbReference>
<dbReference type="eggNOG" id="KOG1261">
    <property type="taxonomic scope" value="Eukaryota"/>
</dbReference>
<evidence type="ECO:0000256" key="4">
    <source>
        <dbReference type="ARBA" id="ARBA00022532"/>
    </source>
</evidence>
<dbReference type="PROSITE" id="PS00510">
    <property type="entry name" value="MALATE_SYNTHASE"/>
    <property type="match status" value="1"/>
</dbReference>
<dbReference type="Gene3D" id="1.20.1220.12">
    <property type="entry name" value="Malate synthase, domain III"/>
    <property type="match status" value="1"/>
</dbReference>
<gene>
    <name evidence="12" type="ORF">Esi_0090_0061</name>
</gene>
<evidence type="ECO:0000259" key="10">
    <source>
        <dbReference type="Pfam" id="PF20656"/>
    </source>
</evidence>
<dbReference type="GO" id="GO:0006099">
    <property type="term" value="P:tricarboxylic acid cycle"/>
    <property type="evidence" value="ECO:0007669"/>
    <property type="project" value="UniProtKB-KW"/>
</dbReference>
<dbReference type="InterPro" id="IPR006252">
    <property type="entry name" value="Malate_synthA"/>
</dbReference>
<dbReference type="EMBL" id="FN649751">
    <property type="protein sequence ID" value="CBN75377.1"/>
    <property type="molecule type" value="Genomic_DNA"/>
</dbReference>
<dbReference type="PANTHER" id="PTHR42902">
    <property type="entry name" value="MALATE SYNTHASE"/>
    <property type="match status" value="1"/>
</dbReference>
<evidence type="ECO:0000256" key="2">
    <source>
        <dbReference type="ARBA" id="ARBA00012636"/>
    </source>
</evidence>
<evidence type="ECO:0000259" key="9">
    <source>
        <dbReference type="Pfam" id="PF01274"/>
    </source>
</evidence>
<dbReference type="PANTHER" id="PTHR42902:SF1">
    <property type="entry name" value="MALATE SYNTHASE 1-RELATED"/>
    <property type="match status" value="1"/>
</dbReference>
<evidence type="ECO:0000313" key="12">
    <source>
        <dbReference type="EMBL" id="CBN75377.1"/>
    </source>
</evidence>
<feature type="active site" description="Proton acceptor" evidence="7">
    <location>
        <position position="163"/>
    </location>
</feature>
<dbReference type="GO" id="GO:0005737">
    <property type="term" value="C:cytoplasm"/>
    <property type="evidence" value="ECO:0007669"/>
    <property type="project" value="TreeGrafter"/>
</dbReference>
<dbReference type="AlphaFoldDB" id="D8LTY7"/>
<sequence length="534" mass="59763">MPLTEYVEKQGATLSRLLHCHSARFLGVLHQNFEQRRQQLLRARETRQKEFDAGVLPDFLPETRHVRDDPSWRVAEAPADLMDRRVEITGPVDRKMVINGLNSGASTYMADFEDSSAPTWVNMVEGQLNLRDAARRDISYVSPDTGKHYGLTKGAKLAVLLVRPRGWHLDEAHVTIDGRPLSGALFDFGLYFFHNVFALMKRGTGPYFYVAKLESHLEARLWNDVFVLAQKLLGVPVGTIRATALLETITAAFEMEEMLYELRDHSSGLNCGRWDYIFSYIKKMRAHADKVTPERKFLTMEAPFMEAYVQLLIRTCHSRGAFAMGGMAAQIPVKNNPKLAAQALESVKKDKLREVKAGHDGTWVAHPALVTVAMEIFNEHMPQPNQLSFVPECSVSAQDLLRTPDGGEITQHGLEENVEVCIFYVESWLRGNGCIPVNFKMEDAATAEISRAQVWQWVHHGASTSDGIEITPRLVQDIAERATHKLLSASGGDGGGKFRLAGRLTANMMTAPELDDFLTSVAYPHIVNISHGRL</sequence>
<dbReference type="Pfam" id="PF20659">
    <property type="entry name" value="MS_C"/>
    <property type="match status" value="1"/>
</dbReference>
<dbReference type="Proteomes" id="UP000002630">
    <property type="component" value="Linkage Group LG26"/>
</dbReference>
<evidence type="ECO:0000256" key="5">
    <source>
        <dbReference type="ARBA" id="ARBA00022679"/>
    </source>
</evidence>
<dbReference type="Gene3D" id="3.20.20.360">
    <property type="entry name" value="Malate synthase, domain 3"/>
    <property type="match status" value="1"/>
</dbReference>
<evidence type="ECO:0000256" key="8">
    <source>
        <dbReference type="RuleBase" id="RU000555"/>
    </source>
</evidence>
<feature type="active site" description="Proton donor" evidence="7">
    <location>
        <position position="443"/>
    </location>
</feature>
<keyword evidence="13" id="KW-1185">Reference proteome</keyword>
<protein>
    <recommendedName>
        <fullName evidence="2 8">Malate synthase</fullName>
        <ecNumber evidence="2 8">2.3.3.9</ecNumber>
    </recommendedName>
</protein>
<dbReference type="InterPro" id="IPR019830">
    <property type="entry name" value="Malate_synthase_CS"/>
</dbReference>
<dbReference type="OMA" id="WHLPERH"/>
<dbReference type="InterPro" id="IPR001465">
    <property type="entry name" value="Malate_synthase_TIM"/>
</dbReference>
<dbReference type="SUPFAM" id="SSF51645">
    <property type="entry name" value="Malate synthase G"/>
    <property type="match status" value="1"/>
</dbReference>
<comment type="similarity">
    <text evidence="1 8">Belongs to the malate synthase family.</text>
</comment>
<keyword evidence="5 8" id="KW-0808">Transferase</keyword>
<comment type="pathway">
    <text evidence="8">Carbohydrate metabolism; glyoxylate cycle; (S)-malate from isocitrate: step 2/2.</text>
</comment>
<proteinExistence type="inferred from homology"/>
<dbReference type="CDD" id="cd00727">
    <property type="entry name" value="malate_synt_A"/>
    <property type="match status" value="1"/>
</dbReference>
<dbReference type="EC" id="2.3.3.9" evidence="2 8"/>
<comment type="catalytic activity">
    <reaction evidence="6 8">
        <text>glyoxylate + acetyl-CoA + H2O = (S)-malate + CoA + H(+)</text>
        <dbReference type="Rhea" id="RHEA:18181"/>
        <dbReference type="ChEBI" id="CHEBI:15377"/>
        <dbReference type="ChEBI" id="CHEBI:15378"/>
        <dbReference type="ChEBI" id="CHEBI:15589"/>
        <dbReference type="ChEBI" id="CHEBI:36655"/>
        <dbReference type="ChEBI" id="CHEBI:57287"/>
        <dbReference type="ChEBI" id="CHEBI:57288"/>
        <dbReference type="EC" id="2.3.3.9"/>
    </reaction>
</comment>
<keyword evidence="4 8" id="KW-0816">Tricarboxylic acid cycle</keyword>
<dbReference type="InterPro" id="IPR044856">
    <property type="entry name" value="Malate_synth_C_sf"/>
</dbReference>
<dbReference type="FunFam" id="1.20.1220.12:FF:000001">
    <property type="entry name" value="Malate synthase"/>
    <property type="match status" value="1"/>
</dbReference>
<feature type="domain" description="Malate synthase N-terminal" evidence="10">
    <location>
        <begin position="24"/>
        <end position="65"/>
    </location>
</feature>
<dbReference type="InterPro" id="IPR011076">
    <property type="entry name" value="Malate_synth_sf"/>
</dbReference>
<accession>D8LTY7</accession>
<dbReference type="InterPro" id="IPR048356">
    <property type="entry name" value="MS_N"/>
</dbReference>
<dbReference type="InParanoid" id="D8LTY7"/>
<evidence type="ECO:0000256" key="7">
    <source>
        <dbReference type="PIRSR" id="PIRSR001363-1"/>
    </source>
</evidence>
<feature type="domain" description="Malate synthase TIM barrel" evidence="9">
    <location>
        <begin position="159"/>
        <end position="402"/>
    </location>
</feature>
<evidence type="ECO:0000256" key="1">
    <source>
        <dbReference type="ARBA" id="ARBA00006394"/>
    </source>
</evidence>
<dbReference type="EMBL" id="FN649138">
    <property type="protein sequence ID" value="CBN75377.1"/>
    <property type="molecule type" value="Genomic_DNA"/>
</dbReference>
<dbReference type="GO" id="GO:0006097">
    <property type="term" value="P:glyoxylate cycle"/>
    <property type="evidence" value="ECO:0007669"/>
    <property type="project" value="UniProtKB-UniPathway"/>
</dbReference>
<dbReference type="Pfam" id="PF01274">
    <property type="entry name" value="MS_TIM-barrel"/>
    <property type="match status" value="1"/>
</dbReference>
<dbReference type="InterPro" id="IPR048355">
    <property type="entry name" value="MS_C"/>
</dbReference>
<dbReference type="UniPathway" id="UPA00703">
    <property type="reaction ID" value="UER00720"/>
</dbReference>
<keyword evidence="3 8" id="KW-0329">Glyoxylate bypass</keyword>
<reference evidence="12 13" key="1">
    <citation type="journal article" date="2010" name="Nature">
        <title>The Ectocarpus genome and the independent evolution of multicellularity in brown algae.</title>
        <authorList>
            <person name="Cock J.M."/>
            <person name="Sterck L."/>
            <person name="Rouze P."/>
            <person name="Scornet D."/>
            <person name="Allen A.E."/>
            <person name="Amoutzias G."/>
            <person name="Anthouard V."/>
            <person name="Artiguenave F."/>
            <person name="Aury J.M."/>
            <person name="Badger J.H."/>
            <person name="Beszteri B."/>
            <person name="Billiau K."/>
            <person name="Bonnet E."/>
            <person name="Bothwell J.H."/>
            <person name="Bowler C."/>
            <person name="Boyen C."/>
            <person name="Brownlee C."/>
            <person name="Carrano C.J."/>
            <person name="Charrier B."/>
            <person name="Cho G.Y."/>
            <person name="Coelho S.M."/>
            <person name="Collen J."/>
            <person name="Corre E."/>
            <person name="Da Silva C."/>
            <person name="Delage L."/>
            <person name="Delaroque N."/>
            <person name="Dittami S.M."/>
            <person name="Doulbeau S."/>
            <person name="Elias M."/>
            <person name="Farnham G."/>
            <person name="Gachon C.M."/>
            <person name="Gschloessl B."/>
            <person name="Heesch S."/>
            <person name="Jabbari K."/>
            <person name="Jubin C."/>
            <person name="Kawai H."/>
            <person name="Kimura K."/>
            <person name="Kloareg B."/>
            <person name="Kupper F.C."/>
            <person name="Lang D."/>
            <person name="Le Bail A."/>
            <person name="Leblanc C."/>
            <person name="Lerouge P."/>
            <person name="Lohr M."/>
            <person name="Lopez P.J."/>
            <person name="Martens C."/>
            <person name="Maumus F."/>
            <person name="Michel G."/>
            <person name="Miranda-Saavedra D."/>
            <person name="Morales J."/>
            <person name="Moreau H."/>
            <person name="Motomura T."/>
            <person name="Nagasato C."/>
            <person name="Napoli C.A."/>
            <person name="Nelson D.R."/>
            <person name="Nyvall-Collen P."/>
            <person name="Peters A.F."/>
            <person name="Pommier C."/>
            <person name="Potin P."/>
            <person name="Poulain J."/>
            <person name="Quesneville H."/>
            <person name="Read B."/>
            <person name="Rensing S.A."/>
            <person name="Ritter A."/>
            <person name="Rousvoal S."/>
            <person name="Samanta M."/>
            <person name="Samson G."/>
            <person name="Schroeder D.C."/>
            <person name="Segurens B."/>
            <person name="Strittmatter M."/>
            <person name="Tonon T."/>
            <person name="Tregear J.W."/>
            <person name="Valentin K."/>
            <person name="von Dassow P."/>
            <person name="Yamagishi T."/>
            <person name="Van de Peer Y."/>
            <person name="Wincker P."/>
        </authorList>
    </citation>
    <scope>NUCLEOTIDE SEQUENCE [LARGE SCALE GENOMIC DNA]</scope>
    <source>
        <strain evidence="13">Ec32 / CCAP1310/4</strain>
    </source>
</reference>
<dbReference type="NCBIfam" id="TIGR01344">
    <property type="entry name" value="malate_syn_A"/>
    <property type="match status" value="1"/>
</dbReference>
<name>D8LTY7_ECTSI</name>
<dbReference type="STRING" id="2880.D8LTY7"/>
<evidence type="ECO:0000259" key="11">
    <source>
        <dbReference type="Pfam" id="PF20659"/>
    </source>
</evidence>